<dbReference type="InterPro" id="IPR000195">
    <property type="entry name" value="Rab-GAP-TBC_dom"/>
</dbReference>
<sequence length="333" mass="39790">MENNFFSDCVNNGYINMVKFNKLCYTGVPVKYRGFAYKVLLGIYTKDLYEINEIDSNNFIKYMQMLETKENIAEKNLFKSHTASYCKFPVSEKIIHQIYIDILRLNKEYRIVCGIDFSYIYMNILLINAVKRPAIEYIQGMSDLVIPFFIIFIKNEIEKYFSDVKHFDTVCEPDEDFVDVEKISRKQLLSWESSVFFCFDALMHKIGHNFVNMHDTLINRTKKELKKVDKEIFLYLKKIDLDLHFFVFRWFNCLFIREFEIEKWFNIFTSFLSSEKEEFLINFALALIVKCRKDILGKEFSEVISHMQNLSNKNIDVCEILGKAVYIKYEIEY</sequence>
<protein>
    <submittedName>
        <fullName evidence="2">TBC1D22A</fullName>
    </submittedName>
</protein>
<dbReference type="PROSITE" id="PS50086">
    <property type="entry name" value="TBC_RABGAP"/>
    <property type="match status" value="1"/>
</dbReference>
<dbReference type="OrthoDB" id="26371at2759"/>
<reference evidence="2 3" key="1">
    <citation type="journal article" date="2017" name="Environ. Microbiol.">
        <title>Decay of the glycolytic pathway and adaptation to intranuclear parasitism within Enterocytozoonidae microsporidia.</title>
        <authorList>
            <person name="Wiredu Boakye D."/>
            <person name="Jaroenlak P."/>
            <person name="Prachumwat A."/>
            <person name="Williams T.A."/>
            <person name="Bateman K.S."/>
            <person name="Itsathitphaisarn O."/>
            <person name="Sritunyalucksana K."/>
            <person name="Paszkiewicz K.H."/>
            <person name="Moore K.A."/>
            <person name="Stentiford G.D."/>
            <person name="Williams B.A."/>
        </authorList>
    </citation>
    <scope>NUCLEOTIDE SEQUENCE [LARGE SCALE GENOMIC DNA]</scope>
    <source>
        <strain evidence="2 3">TH1</strain>
    </source>
</reference>
<dbReference type="Gene3D" id="1.10.472.80">
    <property type="entry name" value="Ypt/Rab-GAP domain of gyp1p, domain 3"/>
    <property type="match status" value="1"/>
</dbReference>
<organism evidence="2 3">
    <name type="scientific">Ecytonucleospora hepatopenaei</name>
    <dbReference type="NCBI Taxonomy" id="646526"/>
    <lineage>
        <taxon>Eukaryota</taxon>
        <taxon>Fungi</taxon>
        <taxon>Fungi incertae sedis</taxon>
        <taxon>Microsporidia</taxon>
        <taxon>Enterocytozoonidae</taxon>
        <taxon>Ecytonucleospora</taxon>
    </lineage>
</organism>
<evidence type="ECO:0000313" key="3">
    <source>
        <dbReference type="Proteomes" id="UP000192758"/>
    </source>
</evidence>
<comment type="caution">
    <text evidence="2">The sequence shown here is derived from an EMBL/GenBank/DDBJ whole genome shotgun (WGS) entry which is preliminary data.</text>
</comment>
<dbReference type="VEuPathDB" id="MicrosporidiaDB:EHP00_1250"/>
<keyword evidence="3" id="KW-1185">Reference proteome</keyword>
<proteinExistence type="predicted"/>
<name>A0A1W0E3E9_9MICR</name>
<dbReference type="AlphaFoldDB" id="A0A1W0E3E9"/>
<accession>A0A1W0E3E9</accession>
<evidence type="ECO:0000313" key="2">
    <source>
        <dbReference type="EMBL" id="OQS53767.1"/>
    </source>
</evidence>
<dbReference type="Pfam" id="PF00566">
    <property type="entry name" value="RabGAP-TBC"/>
    <property type="match status" value="1"/>
</dbReference>
<gene>
    <name evidence="2" type="primary">TBC1D22A</name>
    <name evidence="2" type="ORF">EHP00_1250</name>
</gene>
<dbReference type="InterPro" id="IPR035969">
    <property type="entry name" value="Rab-GAP_TBC_sf"/>
</dbReference>
<dbReference type="Gene3D" id="1.10.8.270">
    <property type="entry name" value="putative rabgap domain of human tbc1 domain family member 14 like domains"/>
    <property type="match status" value="1"/>
</dbReference>
<dbReference type="EMBL" id="MNPJ01000025">
    <property type="protein sequence ID" value="OQS53767.1"/>
    <property type="molecule type" value="Genomic_DNA"/>
</dbReference>
<dbReference type="STRING" id="646526.A0A1W0E3E9"/>
<feature type="domain" description="Rab-GAP TBC" evidence="1">
    <location>
        <begin position="27"/>
        <end position="275"/>
    </location>
</feature>
<evidence type="ECO:0000259" key="1">
    <source>
        <dbReference type="PROSITE" id="PS50086"/>
    </source>
</evidence>
<dbReference type="PANTHER" id="PTHR22957">
    <property type="entry name" value="TBC1 DOMAIN FAMILY MEMBER GTPASE-ACTIVATING PROTEIN"/>
    <property type="match status" value="1"/>
</dbReference>
<dbReference type="GO" id="GO:0005096">
    <property type="term" value="F:GTPase activator activity"/>
    <property type="evidence" value="ECO:0007669"/>
    <property type="project" value="TreeGrafter"/>
</dbReference>
<dbReference type="SUPFAM" id="SSF47923">
    <property type="entry name" value="Ypt/Rab-GAP domain of gyp1p"/>
    <property type="match status" value="2"/>
</dbReference>
<dbReference type="SMART" id="SM00164">
    <property type="entry name" value="TBC"/>
    <property type="match status" value="1"/>
</dbReference>
<dbReference type="Proteomes" id="UP000192758">
    <property type="component" value="Unassembled WGS sequence"/>
</dbReference>